<name>A0ABD0LD47_9CAEN</name>
<evidence type="ECO:0000313" key="7">
    <source>
        <dbReference type="EMBL" id="KAK7497345.1"/>
    </source>
</evidence>
<dbReference type="GO" id="GO:0016020">
    <property type="term" value="C:membrane"/>
    <property type="evidence" value="ECO:0007669"/>
    <property type="project" value="UniProtKB-SubCell"/>
</dbReference>
<dbReference type="SUPFAM" id="SSF103473">
    <property type="entry name" value="MFS general substrate transporter"/>
    <property type="match status" value="1"/>
</dbReference>
<feature type="transmembrane region" description="Helical" evidence="5">
    <location>
        <begin position="210"/>
        <end position="231"/>
    </location>
</feature>
<feature type="transmembrane region" description="Helical" evidence="5">
    <location>
        <begin position="83"/>
        <end position="106"/>
    </location>
</feature>
<keyword evidence="4 5" id="KW-0472">Membrane</keyword>
<keyword evidence="2 5" id="KW-0812">Transmembrane</keyword>
<dbReference type="PROSITE" id="PS50850">
    <property type="entry name" value="MFS"/>
    <property type="match status" value="1"/>
</dbReference>
<dbReference type="AlphaFoldDB" id="A0ABD0LD47"/>
<feature type="transmembrane region" description="Helical" evidence="5">
    <location>
        <begin position="55"/>
        <end position="77"/>
    </location>
</feature>
<evidence type="ECO:0000313" key="8">
    <source>
        <dbReference type="Proteomes" id="UP001519460"/>
    </source>
</evidence>
<evidence type="ECO:0000256" key="2">
    <source>
        <dbReference type="ARBA" id="ARBA00022692"/>
    </source>
</evidence>
<dbReference type="Proteomes" id="UP001519460">
    <property type="component" value="Unassembled WGS sequence"/>
</dbReference>
<feature type="transmembrane region" description="Helical" evidence="5">
    <location>
        <begin position="334"/>
        <end position="354"/>
    </location>
</feature>
<dbReference type="InterPro" id="IPR005828">
    <property type="entry name" value="MFS_sugar_transport-like"/>
</dbReference>
<feature type="transmembrane region" description="Helical" evidence="5">
    <location>
        <begin position="25"/>
        <end position="43"/>
    </location>
</feature>
<reference evidence="7 8" key="1">
    <citation type="journal article" date="2023" name="Sci. Data">
        <title>Genome assembly of the Korean intertidal mud-creeper Batillaria attramentaria.</title>
        <authorList>
            <person name="Patra A.K."/>
            <person name="Ho P.T."/>
            <person name="Jun S."/>
            <person name="Lee S.J."/>
            <person name="Kim Y."/>
            <person name="Won Y.J."/>
        </authorList>
    </citation>
    <scope>NUCLEOTIDE SEQUENCE [LARGE SCALE GENOMIC DNA]</scope>
    <source>
        <strain evidence="7">Wonlab-2016</strain>
    </source>
</reference>
<feature type="domain" description="Major facilitator superfamily (MFS) profile" evidence="6">
    <location>
        <begin position="1"/>
        <end position="359"/>
    </location>
</feature>
<comment type="subcellular location">
    <subcellularLocation>
        <location evidence="1">Membrane</location>
        <topology evidence="1">Multi-pass membrane protein</topology>
    </subcellularLocation>
</comment>
<gene>
    <name evidence="7" type="ORF">BaRGS_00011389</name>
</gene>
<dbReference type="InterPro" id="IPR036259">
    <property type="entry name" value="MFS_trans_sf"/>
</dbReference>
<protein>
    <recommendedName>
        <fullName evidence="6">Major facilitator superfamily (MFS) profile domain-containing protein</fullName>
    </recommendedName>
</protein>
<dbReference type="Gene3D" id="1.20.1250.20">
    <property type="entry name" value="MFS general substrate transporter like domains"/>
    <property type="match status" value="1"/>
</dbReference>
<dbReference type="EMBL" id="JACVVK020000059">
    <property type="protein sequence ID" value="KAK7497345.1"/>
    <property type="molecule type" value="Genomic_DNA"/>
</dbReference>
<evidence type="ECO:0000256" key="5">
    <source>
        <dbReference type="SAM" id="Phobius"/>
    </source>
</evidence>
<keyword evidence="8" id="KW-1185">Reference proteome</keyword>
<proteinExistence type="predicted"/>
<keyword evidence="3 5" id="KW-1133">Transmembrane helix</keyword>
<organism evidence="7 8">
    <name type="scientific">Batillaria attramentaria</name>
    <dbReference type="NCBI Taxonomy" id="370345"/>
    <lineage>
        <taxon>Eukaryota</taxon>
        <taxon>Metazoa</taxon>
        <taxon>Spiralia</taxon>
        <taxon>Lophotrochozoa</taxon>
        <taxon>Mollusca</taxon>
        <taxon>Gastropoda</taxon>
        <taxon>Caenogastropoda</taxon>
        <taxon>Sorbeoconcha</taxon>
        <taxon>Cerithioidea</taxon>
        <taxon>Batillariidae</taxon>
        <taxon>Batillaria</taxon>
    </lineage>
</organism>
<evidence type="ECO:0000259" key="6">
    <source>
        <dbReference type="PROSITE" id="PS50850"/>
    </source>
</evidence>
<feature type="transmembrane region" description="Helical" evidence="5">
    <location>
        <begin position="237"/>
        <end position="261"/>
    </location>
</feature>
<dbReference type="InterPro" id="IPR020846">
    <property type="entry name" value="MFS_dom"/>
</dbReference>
<accession>A0ABD0LD47</accession>
<feature type="transmembrane region" description="Helical" evidence="5">
    <location>
        <begin position="181"/>
        <end position="203"/>
    </location>
</feature>
<evidence type="ECO:0000256" key="3">
    <source>
        <dbReference type="ARBA" id="ARBA00022989"/>
    </source>
</evidence>
<evidence type="ECO:0000256" key="1">
    <source>
        <dbReference type="ARBA" id="ARBA00004141"/>
    </source>
</evidence>
<dbReference type="Pfam" id="PF00083">
    <property type="entry name" value="Sugar_tr"/>
    <property type="match status" value="1"/>
</dbReference>
<sequence>MISEASALIGVFICGFLSDRFGRKVSYYLGGVTLVAGGFGIAFTQHIVAFNILRVFLGFARMSIVINCVILGLELVGPSKRTFAAMFMEYVWVAGEYLLILFAYFIRELLPESPRWLASRGRMDEAMKVLEKIAASNKKQLPNIADGKQLLERDATVSLRFVNAVVYYGLTLNITNLSGDIYVNLTINVTLELVGYLAPYYLLDKLGRKPVYCTSIIMGGVFCTCSFLPVILGSPNWVVLLLSYCGRFCISCAFAVIYLYGPELIPTSVRASVMSAAVTFSRIGSLLSPYLADATVNEGGRWSGMGDGVNRYSPPASFDSFARGILAGGKYRDVLALIVMGLPAVIVGLLALWLPETAGRKLPETIEDLNDAKG</sequence>
<dbReference type="PANTHER" id="PTHR24064">
    <property type="entry name" value="SOLUTE CARRIER FAMILY 22 MEMBER"/>
    <property type="match status" value="1"/>
</dbReference>
<comment type="caution">
    <text evidence="7">The sequence shown here is derived from an EMBL/GenBank/DDBJ whole genome shotgun (WGS) entry which is preliminary data.</text>
</comment>
<evidence type="ECO:0000256" key="4">
    <source>
        <dbReference type="ARBA" id="ARBA00023136"/>
    </source>
</evidence>
<feature type="non-terminal residue" evidence="7">
    <location>
        <position position="374"/>
    </location>
</feature>